<evidence type="ECO:0000313" key="3">
    <source>
        <dbReference type="Proteomes" id="UP000799436"/>
    </source>
</evidence>
<feature type="region of interest" description="Disordered" evidence="1">
    <location>
        <begin position="49"/>
        <end position="103"/>
    </location>
</feature>
<reference evidence="2" key="1">
    <citation type="journal article" date="2020" name="Stud. Mycol.">
        <title>101 Dothideomycetes genomes: a test case for predicting lifestyles and emergence of pathogens.</title>
        <authorList>
            <person name="Haridas S."/>
            <person name="Albert R."/>
            <person name="Binder M."/>
            <person name="Bloem J."/>
            <person name="Labutti K."/>
            <person name="Salamov A."/>
            <person name="Andreopoulos B."/>
            <person name="Baker S."/>
            <person name="Barry K."/>
            <person name="Bills G."/>
            <person name="Bluhm B."/>
            <person name="Cannon C."/>
            <person name="Castanera R."/>
            <person name="Culley D."/>
            <person name="Daum C."/>
            <person name="Ezra D."/>
            <person name="Gonzalez J."/>
            <person name="Henrissat B."/>
            <person name="Kuo A."/>
            <person name="Liang C."/>
            <person name="Lipzen A."/>
            <person name="Lutzoni F."/>
            <person name="Magnuson J."/>
            <person name="Mondo S."/>
            <person name="Nolan M."/>
            <person name="Ohm R."/>
            <person name="Pangilinan J."/>
            <person name="Park H.-J."/>
            <person name="Ramirez L."/>
            <person name="Alfaro M."/>
            <person name="Sun H."/>
            <person name="Tritt A."/>
            <person name="Yoshinaga Y."/>
            <person name="Zwiers L.-H."/>
            <person name="Turgeon B."/>
            <person name="Goodwin S."/>
            <person name="Spatafora J."/>
            <person name="Crous P."/>
            <person name="Grigoriev I."/>
        </authorList>
    </citation>
    <scope>NUCLEOTIDE SEQUENCE</scope>
    <source>
        <strain evidence="2">CBS 116005</strain>
    </source>
</reference>
<proteinExistence type="predicted"/>
<dbReference type="OrthoDB" id="10472060at2759"/>
<dbReference type="Proteomes" id="UP000799436">
    <property type="component" value="Unassembled WGS sequence"/>
</dbReference>
<gene>
    <name evidence="2" type="ORF">EJ03DRAFT_352147</name>
</gene>
<evidence type="ECO:0000256" key="1">
    <source>
        <dbReference type="SAM" id="MobiDB-lite"/>
    </source>
</evidence>
<dbReference type="EMBL" id="ML995844">
    <property type="protein sequence ID" value="KAF2768422.1"/>
    <property type="molecule type" value="Genomic_DNA"/>
</dbReference>
<feature type="region of interest" description="Disordered" evidence="1">
    <location>
        <begin position="135"/>
        <end position="160"/>
    </location>
</feature>
<sequence>MRVHDRSDLSTCDLFNDALPPSSNIGRDNPFPRRVSTFDSTRSTRRYARVAAAASDEDDTPPFGNINLAPPTPSQRAGRGQNRRSPFGYENLGIRPLGPSTRRANEDAALARLLNRTELRDFDYDADLEDDELYPSHPLWYESDDELDPPDSRRPRRNVGEIGVTYDSRLPHRPEQWMSSRFQRFSPLPYGGRQEHGNNLPTPSRVRPNPEMDFGGLGFEDEEDPLDGRPYRRGAGNGRAGTSRGGPWRRYHG</sequence>
<evidence type="ECO:0000313" key="2">
    <source>
        <dbReference type="EMBL" id="KAF2768422.1"/>
    </source>
</evidence>
<organism evidence="2 3">
    <name type="scientific">Teratosphaeria nubilosa</name>
    <dbReference type="NCBI Taxonomy" id="161662"/>
    <lineage>
        <taxon>Eukaryota</taxon>
        <taxon>Fungi</taxon>
        <taxon>Dikarya</taxon>
        <taxon>Ascomycota</taxon>
        <taxon>Pezizomycotina</taxon>
        <taxon>Dothideomycetes</taxon>
        <taxon>Dothideomycetidae</taxon>
        <taxon>Mycosphaerellales</taxon>
        <taxon>Teratosphaeriaceae</taxon>
        <taxon>Teratosphaeria</taxon>
    </lineage>
</organism>
<name>A0A6G1L754_9PEZI</name>
<feature type="region of interest" description="Disordered" evidence="1">
    <location>
        <begin position="188"/>
        <end position="253"/>
    </location>
</feature>
<keyword evidence="3" id="KW-1185">Reference proteome</keyword>
<accession>A0A6G1L754</accession>
<dbReference type="AlphaFoldDB" id="A0A6G1L754"/>
<protein>
    <submittedName>
        <fullName evidence="2">Uncharacterized protein</fullName>
    </submittedName>
</protein>